<evidence type="ECO:0000313" key="2">
    <source>
        <dbReference type="Proteomes" id="UP000473325"/>
    </source>
</evidence>
<reference evidence="1 2" key="1">
    <citation type="submission" date="2019-12" db="EMBL/GenBank/DDBJ databases">
        <authorList>
            <person name="Kun Z."/>
        </authorList>
    </citation>
    <scope>NUCLEOTIDE SEQUENCE [LARGE SCALE GENOMIC DNA]</scope>
    <source>
        <strain evidence="1 2">YIM 123512</strain>
    </source>
</reference>
<keyword evidence="2" id="KW-1185">Reference proteome</keyword>
<evidence type="ECO:0000313" key="1">
    <source>
        <dbReference type="EMBL" id="MXG92072.1"/>
    </source>
</evidence>
<dbReference type="Gene3D" id="3.10.180.10">
    <property type="entry name" value="2,3-Dihydroxybiphenyl 1,2-Dioxygenase, domain 1"/>
    <property type="match status" value="1"/>
</dbReference>
<dbReference type="EMBL" id="WUEK01000017">
    <property type="protein sequence ID" value="MXG92072.1"/>
    <property type="molecule type" value="Genomic_DNA"/>
</dbReference>
<sequence>MTAASSFAQVRQVVVGVPEVAPAARRAQDALGLAPGFADPLLEEIGMADECMVLGDGHGFLEYVAPLRPDAGLQRWLDRGAGAPGGYALSVQVSSLAPYLPRLEALGVAVVADVEAYGYRLLQLHPKKVGLLLELDEVPDPDAWFWDSLSKKHPADPQVDSFASLEITSPDPAASSALWAELFDVPVTDSTIVLGSLPVTFVAGERAMISGIGFTRSAGARLDAGTVELDGVRLDLR</sequence>
<organism evidence="1 2">
    <name type="scientific">Nocardioides flavescens</name>
    <dbReference type="NCBI Taxonomy" id="2691959"/>
    <lineage>
        <taxon>Bacteria</taxon>
        <taxon>Bacillati</taxon>
        <taxon>Actinomycetota</taxon>
        <taxon>Actinomycetes</taxon>
        <taxon>Propionibacteriales</taxon>
        <taxon>Nocardioidaceae</taxon>
        <taxon>Nocardioides</taxon>
    </lineage>
</organism>
<gene>
    <name evidence="1" type="ORF">GRQ65_21235</name>
</gene>
<dbReference type="InterPro" id="IPR029068">
    <property type="entry name" value="Glyas_Bleomycin-R_OHBP_Dase"/>
</dbReference>
<accession>A0A6L7F4C0</accession>
<dbReference type="Proteomes" id="UP000473325">
    <property type="component" value="Unassembled WGS sequence"/>
</dbReference>
<dbReference type="SUPFAM" id="SSF54593">
    <property type="entry name" value="Glyoxalase/Bleomycin resistance protein/Dihydroxybiphenyl dioxygenase"/>
    <property type="match status" value="1"/>
</dbReference>
<name>A0A6L7F4C0_9ACTN</name>
<comment type="caution">
    <text evidence="1">The sequence shown here is derived from an EMBL/GenBank/DDBJ whole genome shotgun (WGS) entry which is preliminary data.</text>
</comment>
<dbReference type="AlphaFoldDB" id="A0A6L7F4C0"/>
<protein>
    <submittedName>
        <fullName evidence="1">Uncharacterized protein</fullName>
    </submittedName>
</protein>
<proteinExistence type="predicted"/>
<dbReference type="RefSeq" id="WP_160880004.1">
    <property type="nucleotide sequence ID" value="NZ_WUEK01000017.1"/>
</dbReference>